<keyword evidence="3" id="KW-1185">Reference proteome</keyword>
<sequence length="572" mass="64652">MQDTVRSVLLGQEGLFESSKGTLKGKQRVDLLKAIEALVRKEYTDNAAFETQHNALGSSADERKRLLKAVLDQQWQGIPEYSQEFYKVLDAASTKQQMTRAFVRQALQQLPHGFDALDTCLLHHASLVNDAYDVWYRAFAQAVRGNATAEQLEKDDKAGKVPKELFNNYTVITYSNGEYSQAAYATYFKEEIAAIVGLFDSWIADLQKLSTDKEDIRDLYIDYLTQYRRCLAETEIDKLDSEWCTLDEKWMQIRYPIQVVHDIEYGYGDPLRTKVTPEFSIRLMDESYAAENKTISKIQNVMVEYFKRRDGPMAKNGITALTKSLAAIYYLPFQAGVNLYFRFSGQSIPNRSEVRHKEGVKIYFDPVSTAAREESARDLAARVLADPSKKDCINTVGTIVWHVAAHEIGHAIYGLDGVKDAIKVSTKTMLEEPRAELTALHTMTLLLPAGLLKKEEVAHHVASFMLQDLRRFEMFDSSATQPYTVSAMACWKRAADLGYMTLDSNGKVAIDDSKVMDFLAECSKVFETILDAEDAADGATIERVLSEMEAAENSDIVQHLLSELFPKYKKKP</sequence>
<gene>
    <name evidence="2" type="primary">g12046</name>
    <name evidence="2" type="ORF">VP750_LOCUS10747</name>
</gene>
<evidence type="ECO:0000313" key="2">
    <source>
        <dbReference type="EMBL" id="CAL5228841.1"/>
    </source>
</evidence>
<protein>
    <submittedName>
        <fullName evidence="2">G12046 protein</fullName>
    </submittedName>
</protein>
<reference evidence="2 3" key="1">
    <citation type="submission" date="2024-06" db="EMBL/GenBank/DDBJ databases">
        <authorList>
            <person name="Kraege A."/>
            <person name="Thomma B."/>
        </authorList>
    </citation>
    <scope>NUCLEOTIDE SEQUENCE [LARGE SCALE GENOMIC DNA]</scope>
</reference>
<evidence type="ECO:0000313" key="3">
    <source>
        <dbReference type="Proteomes" id="UP001497392"/>
    </source>
</evidence>
<dbReference type="EMBL" id="CAXHTA020000019">
    <property type="protein sequence ID" value="CAL5228841.1"/>
    <property type="molecule type" value="Genomic_DNA"/>
</dbReference>
<evidence type="ECO:0000259" key="1">
    <source>
        <dbReference type="Pfam" id="PF25448"/>
    </source>
</evidence>
<comment type="caution">
    <text evidence="2">The sequence shown here is derived from an EMBL/GenBank/DDBJ whole genome shotgun (WGS) entry which is preliminary data.</text>
</comment>
<dbReference type="Pfam" id="PF25448">
    <property type="entry name" value="DUF7897"/>
    <property type="match status" value="1"/>
</dbReference>
<feature type="domain" description="DUF7897" evidence="1">
    <location>
        <begin position="81"/>
        <end position="373"/>
    </location>
</feature>
<proteinExistence type="predicted"/>
<accession>A0ABP1G9E6</accession>
<organism evidence="2 3">
    <name type="scientific">Coccomyxa viridis</name>
    <dbReference type="NCBI Taxonomy" id="1274662"/>
    <lineage>
        <taxon>Eukaryota</taxon>
        <taxon>Viridiplantae</taxon>
        <taxon>Chlorophyta</taxon>
        <taxon>core chlorophytes</taxon>
        <taxon>Trebouxiophyceae</taxon>
        <taxon>Trebouxiophyceae incertae sedis</taxon>
        <taxon>Coccomyxaceae</taxon>
        <taxon>Coccomyxa</taxon>
    </lineage>
</organism>
<dbReference type="InterPro" id="IPR057219">
    <property type="entry name" value="DUF7897"/>
</dbReference>
<name>A0ABP1G9E6_9CHLO</name>
<dbReference type="Proteomes" id="UP001497392">
    <property type="component" value="Unassembled WGS sequence"/>
</dbReference>